<feature type="transmembrane region" description="Helical" evidence="1">
    <location>
        <begin position="158"/>
        <end position="178"/>
    </location>
</feature>
<evidence type="ECO:0000313" key="2">
    <source>
        <dbReference type="EnsemblMetazoa" id="XP_050518460.1"/>
    </source>
</evidence>
<feature type="transmembrane region" description="Helical" evidence="1">
    <location>
        <begin position="252"/>
        <end position="276"/>
    </location>
</feature>
<dbReference type="Proteomes" id="UP001652700">
    <property type="component" value="Unplaced"/>
</dbReference>
<organism evidence="2 3">
    <name type="scientific">Diabrotica virgifera virgifera</name>
    <name type="common">western corn rootworm</name>
    <dbReference type="NCBI Taxonomy" id="50390"/>
    <lineage>
        <taxon>Eukaryota</taxon>
        <taxon>Metazoa</taxon>
        <taxon>Ecdysozoa</taxon>
        <taxon>Arthropoda</taxon>
        <taxon>Hexapoda</taxon>
        <taxon>Insecta</taxon>
        <taxon>Pterygota</taxon>
        <taxon>Neoptera</taxon>
        <taxon>Endopterygota</taxon>
        <taxon>Coleoptera</taxon>
        <taxon>Polyphaga</taxon>
        <taxon>Cucujiformia</taxon>
        <taxon>Chrysomeloidea</taxon>
        <taxon>Chrysomelidae</taxon>
        <taxon>Galerucinae</taxon>
        <taxon>Diabroticina</taxon>
        <taxon>Diabroticites</taxon>
        <taxon>Diabrotica</taxon>
    </lineage>
</organism>
<proteinExistence type="predicted"/>
<sequence length="323" mass="37584">MFTMVEAFDIDEVEEDPFADSNISVFYEQIKQTYDILHYTAYFTESIKLILSILSIVADICIITIIIKNRQLKTNTNIYIYILHYSVWHIVAITVFPLFRELCDLLNIAHICLIMLYYYCWKIYIASLSLIFLFGLCLAFDWFLNIHIRSPQFVKPSALFNKYAIYLIYIFAAVFNTIDQFVNTFGIIGFYILVVLPLSLFNFLDYSSKNKESNLKNYGLVLSNIIVFFWLPCFVYDKLLMWSFGSFTFHSIVLYTIFLSQWLSLSVSLVLIVALVRMDVDIKVAMLKIFNRRSGSSKDDVEILEDGENEDVPNRMGIDSNGV</sequence>
<feature type="transmembrane region" description="Helical" evidence="1">
    <location>
        <begin position="215"/>
        <end position="232"/>
    </location>
</feature>
<name>A0ABM5L7P7_DIAVI</name>
<keyword evidence="3" id="KW-1185">Reference proteome</keyword>
<feature type="transmembrane region" description="Helical" evidence="1">
    <location>
        <begin position="123"/>
        <end position="146"/>
    </location>
</feature>
<reference evidence="2" key="1">
    <citation type="submission" date="2025-05" db="UniProtKB">
        <authorList>
            <consortium name="EnsemblMetazoa"/>
        </authorList>
    </citation>
    <scope>IDENTIFICATION</scope>
</reference>
<feature type="transmembrane region" description="Helical" evidence="1">
    <location>
        <begin position="184"/>
        <end position="203"/>
    </location>
</feature>
<keyword evidence="1" id="KW-1133">Transmembrane helix</keyword>
<dbReference type="SUPFAM" id="SSF81321">
    <property type="entry name" value="Family A G protein-coupled receptor-like"/>
    <property type="match status" value="1"/>
</dbReference>
<accession>A0ABM5L7P7</accession>
<evidence type="ECO:0000256" key="1">
    <source>
        <dbReference type="SAM" id="Phobius"/>
    </source>
</evidence>
<feature type="transmembrane region" description="Helical" evidence="1">
    <location>
        <begin position="79"/>
        <end position="99"/>
    </location>
</feature>
<dbReference type="EnsemblMetazoa" id="XM_050662503.1">
    <property type="protein sequence ID" value="XP_050518460.1"/>
    <property type="gene ID" value="LOC126892786"/>
</dbReference>
<dbReference type="RefSeq" id="XP_050518460.1">
    <property type="nucleotide sequence ID" value="XM_050662503.1"/>
</dbReference>
<keyword evidence="1" id="KW-0812">Transmembrane</keyword>
<dbReference type="GeneID" id="126892786"/>
<protein>
    <submittedName>
        <fullName evidence="2">Uncharacterized protein</fullName>
    </submittedName>
</protein>
<evidence type="ECO:0000313" key="3">
    <source>
        <dbReference type="Proteomes" id="UP001652700"/>
    </source>
</evidence>
<feature type="transmembrane region" description="Helical" evidence="1">
    <location>
        <begin position="49"/>
        <end position="67"/>
    </location>
</feature>
<keyword evidence="1" id="KW-0472">Membrane</keyword>